<sequence>MAGFNTIDISQITLTSGRGFSSDSNSELLLVGRKEKMKWDECRDLVEVPEDPEWKLRYMAEVFPQYCWKYAEPQVIAYYHYNIATTASAPAGQSSATLPVFYAHLPNSFSPYDFSIQPKSLDRARERLYRQMQAVYSAENEYMISNLVDIGNDNFAKIENVRPLFKVFGRLPPLAVRCRMKGVDMNDLTVEKVNAFQNLIKSCGNIVRVELADVSSIPFLVNLYHPTVQGTNLGKLFYRYKDHAEHEAARERRWNKKLARMNDDFSNDSTNEESSGDECLQPTHVLHLERLQKPITDEPLYISHIENSRFIYLHSEYHKKTIEKLEKHLFIKWPELKIVPEKWLLPALACAYSDNFACNPCRVVIAEVGNQMVWLRSVDHGWKKNLPKMDCQSGNLRLLTREFSETPLVSSTGSVASGHVSPKYIVSSNLSSILGALMLVYSSDAYALSEIYLCCLPNSMQYYPHRSETDILRSILPTGTTVNIRRFPCKRSLPYRVDIFLENESVIDILEHLKIEKRVLHPCLDLVPYKPSACAELYELDCNYQEDLEIFQPFAKGRLEYANL</sequence>
<name>A0A8J2LZL5_9BILA</name>
<proteinExistence type="predicted"/>
<dbReference type="Proteomes" id="UP000746747">
    <property type="component" value="Unassembled WGS sequence"/>
</dbReference>
<dbReference type="Gene3D" id="2.40.50.90">
    <property type="match status" value="1"/>
</dbReference>
<dbReference type="OrthoDB" id="9989103at2759"/>
<reference evidence="1" key="1">
    <citation type="submission" date="2021-09" db="EMBL/GenBank/DDBJ databases">
        <authorList>
            <consortium name="Pathogen Informatics"/>
        </authorList>
    </citation>
    <scope>NUCLEOTIDE SEQUENCE</scope>
</reference>
<evidence type="ECO:0000313" key="1">
    <source>
        <dbReference type="EMBL" id="CAG9532792.1"/>
    </source>
</evidence>
<dbReference type="AlphaFoldDB" id="A0A8J2LZL5"/>
<dbReference type="EMBL" id="CAKAEH010001060">
    <property type="protein sequence ID" value="CAG9532792.1"/>
    <property type="molecule type" value="Genomic_DNA"/>
</dbReference>
<organism evidence="1 2">
    <name type="scientific">Cercopithifilaria johnstoni</name>
    <dbReference type="NCBI Taxonomy" id="2874296"/>
    <lineage>
        <taxon>Eukaryota</taxon>
        <taxon>Metazoa</taxon>
        <taxon>Ecdysozoa</taxon>
        <taxon>Nematoda</taxon>
        <taxon>Chromadorea</taxon>
        <taxon>Rhabditida</taxon>
        <taxon>Spirurina</taxon>
        <taxon>Spiruromorpha</taxon>
        <taxon>Filarioidea</taxon>
        <taxon>Onchocercidae</taxon>
        <taxon>Cercopithifilaria</taxon>
    </lineage>
</organism>
<dbReference type="InterPro" id="IPR035437">
    <property type="entry name" value="SNase_OB-fold_sf"/>
</dbReference>
<evidence type="ECO:0000313" key="2">
    <source>
        <dbReference type="Proteomes" id="UP000746747"/>
    </source>
</evidence>
<gene>
    <name evidence="1" type="ORF">CJOHNSTONI_LOCUS3071</name>
</gene>
<comment type="caution">
    <text evidence="1">The sequence shown here is derived from an EMBL/GenBank/DDBJ whole genome shotgun (WGS) entry which is preliminary data.</text>
</comment>
<protein>
    <recommendedName>
        <fullName evidence="3">Tudor domain-containing protein</fullName>
    </recommendedName>
</protein>
<keyword evidence="2" id="KW-1185">Reference proteome</keyword>
<evidence type="ECO:0008006" key="3">
    <source>
        <dbReference type="Google" id="ProtNLM"/>
    </source>
</evidence>
<accession>A0A8J2LZL5</accession>